<sequence>MKWKRTFGTLILLPLLASCGAQHEEKINACHQRVHQRAKNTAEIVTTEAKEDKWKVVVRGKVKYQNGFGAWVNHKYACTVFSDNSVPFFEVTEGW</sequence>
<evidence type="ECO:0000313" key="3">
    <source>
        <dbReference type="Proteomes" id="UP001169491"/>
    </source>
</evidence>
<evidence type="ECO:0000313" key="2">
    <source>
        <dbReference type="EMBL" id="MDN7129844.1"/>
    </source>
</evidence>
<name>A0ABT8MIZ6_9GAMM</name>
<keyword evidence="1" id="KW-0732">Signal</keyword>
<gene>
    <name evidence="2" type="ORF">J6I92_08165</name>
</gene>
<protein>
    <recommendedName>
        <fullName evidence="4">Lipoprotein</fullName>
    </recommendedName>
</protein>
<evidence type="ECO:0008006" key="4">
    <source>
        <dbReference type="Google" id="ProtNLM"/>
    </source>
</evidence>
<keyword evidence="3" id="KW-1185">Reference proteome</keyword>
<dbReference type="EMBL" id="JAGGJC010000003">
    <property type="protein sequence ID" value="MDN7129844.1"/>
    <property type="molecule type" value="Genomic_DNA"/>
</dbReference>
<comment type="caution">
    <text evidence="2">The sequence shown here is derived from an EMBL/GenBank/DDBJ whole genome shotgun (WGS) entry which is preliminary data.</text>
</comment>
<organism evidence="2 3">
    <name type="scientific">Pseudidiomarina terrestris</name>
    <dbReference type="NCBI Taxonomy" id="2820060"/>
    <lineage>
        <taxon>Bacteria</taxon>
        <taxon>Pseudomonadati</taxon>
        <taxon>Pseudomonadota</taxon>
        <taxon>Gammaproteobacteria</taxon>
        <taxon>Alteromonadales</taxon>
        <taxon>Idiomarinaceae</taxon>
        <taxon>Pseudidiomarina</taxon>
    </lineage>
</organism>
<dbReference type="Proteomes" id="UP001169491">
    <property type="component" value="Unassembled WGS sequence"/>
</dbReference>
<dbReference type="RefSeq" id="WP_301834542.1">
    <property type="nucleotide sequence ID" value="NZ_JAGGJC010000003.1"/>
</dbReference>
<feature type="chain" id="PRO_5045645205" description="Lipoprotein" evidence="1">
    <location>
        <begin position="24"/>
        <end position="95"/>
    </location>
</feature>
<reference evidence="2 3" key="1">
    <citation type="submission" date="2021-03" db="EMBL/GenBank/DDBJ databases">
        <title>Pseudidiomarina terrestris, a new bacterium isolated from saline soil.</title>
        <authorList>
            <person name="Galisteo C."/>
            <person name="De La Haba R."/>
            <person name="Sanchez-Porro C."/>
            <person name="Ventosa A."/>
        </authorList>
    </citation>
    <scope>NUCLEOTIDE SEQUENCE [LARGE SCALE GENOMIC DNA]</scope>
    <source>
        <strain evidence="3">1APR75-15</strain>
    </source>
</reference>
<dbReference type="PROSITE" id="PS51257">
    <property type="entry name" value="PROKAR_LIPOPROTEIN"/>
    <property type="match status" value="1"/>
</dbReference>
<evidence type="ECO:0000256" key="1">
    <source>
        <dbReference type="SAM" id="SignalP"/>
    </source>
</evidence>
<proteinExistence type="predicted"/>
<feature type="signal peptide" evidence="1">
    <location>
        <begin position="1"/>
        <end position="23"/>
    </location>
</feature>
<accession>A0ABT8MIZ6</accession>